<dbReference type="InterPro" id="IPR011991">
    <property type="entry name" value="ArsR-like_HTH"/>
</dbReference>
<protein>
    <submittedName>
        <fullName evidence="1">Helix-turn-helix domain-containing protein</fullName>
    </submittedName>
</protein>
<dbReference type="Gene3D" id="1.10.10.10">
    <property type="entry name" value="Winged helix-like DNA-binding domain superfamily/Winged helix DNA-binding domain"/>
    <property type="match status" value="1"/>
</dbReference>
<sequence>MSAVRLVEDPVELAGALSPVRRRVLAALTEPSSATRLAPLLGLSRQKINYHLRILEQLGLIELVEVRQRRGCTERVLRRTGPLVVDPAVLEPVGSGASGRVATGDRNAAEHLIAAAGRTVREVTRMQAAAAQQGRRLLTFTVETEVAFADPVDVHRFTDELAAALAAVADRFHTDGGRRYAVTIGGHPAAAPAPTGAA</sequence>
<organism evidence="1 2">
    <name type="scientific">Microlunatus ginsengisoli</name>
    <dbReference type="NCBI Taxonomy" id="363863"/>
    <lineage>
        <taxon>Bacteria</taxon>
        <taxon>Bacillati</taxon>
        <taxon>Actinomycetota</taxon>
        <taxon>Actinomycetes</taxon>
        <taxon>Propionibacteriales</taxon>
        <taxon>Propionibacteriaceae</taxon>
        <taxon>Microlunatus</taxon>
    </lineage>
</organism>
<proteinExistence type="predicted"/>
<gene>
    <name evidence="1" type="ORF">GCM10022236_08680</name>
</gene>
<dbReference type="Proteomes" id="UP001501490">
    <property type="component" value="Unassembled WGS sequence"/>
</dbReference>
<dbReference type="InterPro" id="IPR036390">
    <property type="entry name" value="WH_DNA-bd_sf"/>
</dbReference>
<evidence type="ECO:0000313" key="1">
    <source>
        <dbReference type="EMBL" id="GAA3609291.1"/>
    </source>
</evidence>
<dbReference type="InterPro" id="IPR036388">
    <property type="entry name" value="WH-like_DNA-bd_sf"/>
</dbReference>
<reference evidence="2" key="1">
    <citation type="journal article" date="2019" name="Int. J. Syst. Evol. Microbiol.">
        <title>The Global Catalogue of Microorganisms (GCM) 10K type strain sequencing project: providing services to taxonomists for standard genome sequencing and annotation.</title>
        <authorList>
            <consortium name="The Broad Institute Genomics Platform"/>
            <consortium name="The Broad Institute Genome Sequencing Center for Infectious Disease"/>
            <person name="Wu L."/>
            <person name="Ma J."/>
        </authorList>
    </citation>
    <scope>NUCLEOTIDE SEQUENCE [LARGE SCALE GENOMIC DNA]</scope>
    <source>
        <strain evidence="2">JCM 16929</strain>
    </source>
</reference>
<accession>A0ABP6ZKQ7</accession>
<comment type="caution">
    <text evidence="1">The sequence shown here is derived from an EMBL/GenBank/DDBJ whole genome shotgun (WGS) entry which is preliminary data.</text>
</comment>
<dbReference type="SUPFAM" id="SSF46785">
    <property type="entry name" value="Winged helix' DNA-binding domain"/>
    <property type="match status" value="1"/>
</dbReference>
<evidence type="ECO:0000313" key="2">
    <source>
        <dbReference type="Proteomes" id="UP001501490"/>
    </source>
</evidence>
<name>A0ABP6ZKQ7_9ACTN</name>
<dbReference type="Pfam" id="PF12840">
    <property type="entry name" value="HTH_20"/>
    <property type="match status" value="1"/>
</dbReference>
<dbReference type="EMBL" id="BAABAB010000006">
    <property type="protein sequence ID" value="GAA3609291.1"/>
    <property type="molecule type" value="Genomic_DNA"/>
</dbReference>
<dbReference type="RefSeq" id="WP_344801863.1">
    <property type="nucleotide sequence ID" value="NZ_BAABAB010000006.1"/>
</dbReference>
<dbReference type="CDD" id="cd00090">
    <property type="entry name" value="HTH_ARSR"/>
    <property type="match status" value="1"/>
</dbReference>
<keyword evidence="2" id="KW-1185">Reference proteome</keyword>